<gene>
    <name evidence="5" type="ORF">J7I43_22255</name>
</gene>
<evidence type="ECO:0000259" key="4">
    <source>
        <dbReference type="PROSITE" id="PS51118"/>
    </source>
</evidence>
<evidence type="ECO:0000313" key="6">
    <source>
        <dbReference type="Proteomes" id="UP000679126"/>
    </source>
</evidence>
<feature type="domain" description="HTH hxlR-type" evidence="4">
    <location>
        <begin position="14"/>
        <end position="116"/>
    </location>
</feature>
<reference evidence="6" key="1">
    <citation type="submission" date="2021-03" db="EMBL/GenBank/DDBJ databases">
        <title>Assistant Professor.</title>
        <authorList>
            <person name="Huq M.A."/>
        </authorList>
    </citation>
    <scope>NUCLEOTIDE SEQUENCE [LARGE SCALE GENOMIC DNA]</scope>
    <source>
        <strain evidence="6">MAH-28</strain>
    </source>
</reference>
<dbReference type="PROSITE" id="PS51118">
    <property type="entry name" value="HTH_HXLR"/>
    <property type="match status" value="1"/>
</dbReference>
<sequence length="134" mass="14923">MLKLQTISAEWETCTALSAVQDALYVLNGKWKLPIIVALSQGNKRFNELQKTVKGIAAKVLSHELKELELNGFVLRKVYTSTPVTIEYELTDYSNTLGSVINSLAEWGTMHREKIRSQLRQNAGQHAPAPAVAE</sequence>
<keyword evidence="2" id="KW-0238">DNA-binding</keyword>
<dbReference type="Gene3D" id="1.10.10.10">
    <property type="entry name" value="Winged helix-like DNA-binding domain superfamily/Winged helix DNA-binding domain"/>
    <property type="match status" value="1"/>
</dbReference>
<accession>A0ABS3YJY2</accession>
<keyword evidence="1" id="KW-0805">Transcription regulation</keyword>
<evidence type="ECO:0000313" key="5">
    <source>
        <dbReference type="EMBL" id="MBO9154969.1"/>
    </source>
</evidence>
<dbReference type="Pfam" id="PF01638">
    <property type="entry name" value="HxlR"/>
    <property type="match status" value="1"/>
</dbReference>
<dbReference type="SUPFAM" id="SSF46785">
    <property type="entry name" value="Winged helix' DNA-binding domain"/>
    <property type="match status" value="1"/>
</dbReference>
<organism evidence="5 6">
    <name type="scientific">Chitinophaga chungangae</name>
    <dbReference type="NCBI Taxonomy" id="2821488"/>
    <lineage>
        <taxon>Bacteria</taxon>
        <taxon>Pseudomonadati</taxon>
        <taxon>Bacteroidota</taxon>
        <taxon>Chitinophagia</taxon>
        <taxon>Chitinophagales</taxon>
        <taxon>Chitinophagaceae</taxon>
        <taxon>Chitinophaga</taxon>
    </lineage>
</organism>
<protein>
    <submittedName>
        <fullName evidence="5">Helix-turn-helix transcriptional regulator</fullName>
    </submittedName>
</protein>
<comment type="caution">
    <text evidence="5">The sequence shown here is derived from an EMBL/GenBank/DDBJ whole genome shotgun (WGS) entry which is preliminary data.</text>
</comment>
<name>A0ABS3YJY2_9BACT</name>
<keyword evidence="3" id="KW-0804">Transcription</keyword>
<proteinExistence type="predicted"/>
<dbReference type="Proteomes" id="UP000679126">
    <property type="component" value="Unassembled WGS sequence"/>
</dbReference>
<dbReference type="PANTHER" id="PTHR33204">
    <property type="entry name" value="TRANSCRIPTIONAL REGULATOR, MARR FAMILY"/>
    <property type="match status" value="1"/>
</dbReference>
<dbReference type="RefSeq" id="WP_209148079.1">
    <property type="nucleotide sequence ID" value="NZ_JAGHKP010000004.1"/>
</dbReference>
<evidence type="ECO:0000256" key="2">
    <source>
        <dbReference type="ARBA" id="ARBA00023125"/>
    </source>
</evidence>
<dbReference type="InterPro" id="IPR036390">
    <property type="entry name" value="WH_DNA-bd_sf"/>
</dbReference>
<dbReference type="EMBL" id="JAGHKP010000004">
    <property type="protein sequence ID" value="MBO9154969.1"/>
    <property type="molecule type" value="Genomic_DNA"/>
</dbReference>
<dbReference type="InterPro" id="IPR002577">
    <property type="entry name" value="HTH_HxlR"/>
</dbReference>
<keyword evidence="6" id="KW-1185">Reference proteome</keyword>
<evidence type="ECO:0000256" key="3">
    <source>
        <dbReference type="ARBA" id="ARBA00023163"/>
    </source>
</evidence>
<dbReference type="InterPro" id="IPR036388">
    <property type="entry name" value="WH-like_DNA-bd_sf"/>
</dbReference>
<evidence type="ECO:0000256" key="1">
    <source>
        <dbReference type="ARBA" id="ARBA00023015"/>
    </source>
</evidence>